<dbReference type="AlphaFoldDB" id="A0A2G1WA52"/>
<dbReference type="EMBL" id="NIZW01000004">
    <property type="protein sequence ID" value="PHQ35903.1"/>
    <property type="molecule type" value="Genomic_DNA"/>
</dbReference>
<comment type="caution">
    <text evidence="2">The sequence shown here is derived from an EMBL/GenBank/DDBJ whole genome shotgun (WGS) entry which is preliminary data.</text>
</comment>
<proteinExistence type="predicted"/>
<evidence type="ECO:0000256" key="1">
    <source>
        <dbReference type="SAM" id="MobiDB-lite"/>
    </source>
</evidence>
<gene>
    <name evidence="2" type="ORF">CEE69_06755</name>
</gene>
<name>A0A2G1WA52_9BACT</name>
<dbReference type="Proteomes" id="UP000225740">
    <property type="component" value="Unassembled WGS sequence"/>
</dbReference>
<organism evidence="2 3">
    <name type="scientific">Rhodopirellula bahusiensis</name>
    <dbReference type="NCBI Taxonomy" id="2014065"/>
    <lineage>
        <taxon>Bacteria</taxon>
        <taxon>Pseudomonadati</taxon>
        <taxon>Planctomycetota</taxon>
        <taxon>Planctomycetia</taxon>
        <taxon>Pirellulales</taxon>
        <taxon>Pirellulaceae</taxon>
        <taxon>Rhodopirellula</taxon>
    </lineage>
</organism>
<protein>
    <submittedName>
        <fullName evidence="2">Uncharacterized protein</fullName>
    </submittedName>
</protein>
<feature type="region of interest" description="Disordered" evidence="1">
    <location>
        <begin position="1"/>
        <end position="32"/>
    </location>
</feature>
<keyword evidence="3" id="KW-1185">Reference proteome</keyword>
<sequence>MLPRTTGADAQAANPDEQKGDDGQITMHGINHDSAHTDFAASKFNLLAGGSSEARGGFSIRVSA</sequence>
<reference evidence="2 3" key="1">
    <citation type="submission" date="2017-06" db="EMBL/GenBank/DDBJ databases">
        <title>Description of Rhodopirellula bahusiensis sp. nov.</title>
        <authorList>
            <person name="Kizina J."/>
            <person name="Harder J."/>
        </authorList>
    </citation>
    <scope>NUCLEOTIDE SEQUENCE [LARGE SCALE GENOMIC DNA]</scope>
    <source>
        <strain evidence="2 3">SWK21</strain>
    </source>
</reference>
<evidence type="ECO:0000313" key="3">
    <source>
        <dbReference type="Proteomes" id="UP000225740"/>
    </source>
</evidence>
<evidence type="ECO:0000313" key="2">
    <source>
        <dbReference type="EMBL" id="PHQ35903.1"/>
    </source>
</evidence>
<accession>A0A2G1WA52</accession>